<gene>
    <name evidence="1" type="ORF">H0484_00455</name>
</gene>
<organism evidence="1 2">
    <name type="scientific">Mesopusillimonas faecipullorum</name>
    <dbReference type="NCBI Taxonomy" id="2755040"/>
    <lineage>
        <taxon>Bacteria</taxon>
        <taxon>Pseudomonadati</taxon>
        <taxon>Pseudomonadota</taxon>
        <taxon>Betaproteobacteria</taxon>
        <taxon>Burkholderiales</taxon>
        <taxon>Alcaligenaceae</taxon>
        <taxon>Mesopusillimonas</taxon>
    </lineage>
</organism>
<evidence type="ECO:0000313" key="2">
    <source>
        <dbReference type="Proteomes" id="UP000776983"/>
    </source>
</evidence>
<sequence>MSETNTTSRLSRDAQRLVELARSLALSGSHLEDKYWQLLLGQQVHKMLHGKKNPALDSALDVLLASESEAYEALLEQAETESESTRIDEDGHAYDVLLFSAPVIAWTRYQLPQQYGLNKTQLQAFSDLLKTHVLAEGAQFALLPQLAGFDQLPTSFQGTYELTLRLGRAALRGRSEPALTSHSPYEGLLADARFIVGAIVVPADAPLFRWQNIDSSPTRDDCLKAWKLAAEPLLEKLFTGCSIQSLQPDAYYVNNREADRRMRPLALQAAVSWLQNVAGLRANGLRATVVACGQNVPEEYRIGFTTQQGNQVIYGCVWPILGKDEASIDDSDHDEPYVTTEIIKLLNDLGITDARRLPGLFPLDACEDCGAPYFPDPLGDMQHPELPEEIDVTPIHLH</sequence>
<keyword evidence="2" id="KW-1185">Reference proteome</keyword>
<dbReference type="EMBL" id="JACDXW010000001">
    <property type="protein sequence ID" value="MCB5362234.1"/>
    <property type="molecule type" value="Genomic_DNA"/>
</dbReference>
<dbReference type="RefSeq" id="WP_226952460.1">
    <property type="nucleotide sequence ID" value="NZ_JACDXW010000001.1"/>
</dbReference>
<protein>
    <submittedName>
        <fullName evidence="1">DUF2863 family protein</fullName>
    </submittedName>
</protein>
<dbReference type="InterPro" id="IPR021292">
    <property type="entry name" value="DUF2863"/>
</dbReference>
<name>A0ABS8C879_9BURK</name>
<dbReference type="Proteomes" id="UP000776983">
    <property type="component" value="Unassembled WGS sequence"/>
</dbReference>
<proteinExistence type="predicted"/>
<dbReference type="Pfam" id="PF11062">
    <property type="entry name" value="DUF2863"/>
    <property type="match status" value="1"/>
</dbReference>
<reference evidence="1 2" key="1">
    <citation type="submission" date="2020-07" db="EMBL/GenBank/DDBJ databases">
        <title>Pusillimonas sp. nov., isolated from poultry manure in Taiwan.</title>
        <authorList>
            <person name="Lin S.-Y."/>
            <person name="Tang Y.-S."/>
            <person name="Young C.-C."/>
        </authorList>
    </citation>
    <scope>NUCLEOTIDE SEQUENCE [LARGE SCALE GENOMIC DNA]</scope>
    <source>
        <strain evidence="1 2">CC-YST705</strain>
    </source>
</reference>
<comment type="caution">
    <text evidence="1">The sequence shown here is derived from an EMBL/GenBank/DDBJ whole genome shotgun (WGS) entry which is preliminary data.</text>
</comment>
<evidence type="ECO:0000313" key="1">
    <source>
        <dbReference type="EMBL" id="MCB5362234.1"/>
    </source>
</evidence>
<accession>A0ABS8C879</accession>